<dbReference type="Gene3D" id="3.40.309.10">
    <property type="entry name" value="Aldehyde Dehydrogenase, Chain A, domain 2"/>
    <property type="match status" value="1"/>
</dbReference>
<keyword evidence="5" id="KW-1185">Reference proteome</keyword>
<sequence length="501" mass="51381">MTAAVVSTDPRTGESVPVAPPTTDAEVEQTTRAAADAAAGLEALGRSGRAELLRAAAARLEANGSEIVATADLETAIGPDRLKGELARTTYQLRMFAEVAEEGSYLEATIDHAGDTPMGPGPDLRRMLVPLGPVAVFGASNFPLAFSVPGGDTASALAAGCPVVAKAHESHPATSLLAHRALREAAEQVGAPEGTVGIVLGREAGARLVADPRITAVGFTGSLSGARALQRIIDDRPDPIPFYGELSSINPLVVTEAAAAARGAAIAEGLVGSFTMAAGQLCTKPGLAFVPVGAAGDALVARMAELVADAPAKPLLNARIHESYAEIGGRLAGLDGVEVAGRGATDGTGFAAGAALLTVAAADLRPEVAQECFGPIAIAVRYDGTDDLLHALRALPSSLAAAVHAEESDDLDALLAVLRTRAGRVLFDGYPTGVLVAWAQTHGGPWPSTNTVHTSVGPTAIRRFLRPLTWQNAPERVLPPELRDAGPAIPRRIDGVLRLPR</sequence>
<gene>
    <name evidence="4" type="ORF">KDL28_21675</name>
</gene>
<dbReference type="InterPro" id="IPR050740">
    <property type="entry name" value="Aldehyde_DH_Superfamily"/>
</dbReference>
<proteinExistence type="predicted"/>
<dbReference type="InterPro" id="IPR015590">
    <property type="entry name" value="Aldehyde_DH_dom"/>
</dbReference>
<keyword evidence="1" id="KW-0560">Oxidoreductase</keyword>
<dbReference type="PANTHER" id="PTHR43353">
    <property type="entry name" value="SUCCINATE-SEMIALDEHYDE DEHYDROGENASE, MITOCHONDRIAL"/>
    <property type="match status" value="1"/>
</dbReference>
<evidence type="ECO:0000313" key="4">
    <source>
        <dbReference type="EMBL" id="MCO1657674.1"/>
    </source>
</evidence>
<organism evidence="4 5">
    <name type="scientific">Pseudonocardia humida</name>
    <dbReference type="NCBI Taxonomy" id="2800819"/>
    <lineage>
        <taxon>Bacteria</taxon>
        <taxon>Bacillati</taxon>
        <taxon>Actinomycetota</taxon>
        <taxon>Actinomycetes</taxon>
        <taxon>Pseudonocardiales</taxon>
        <taxon>Pseudonocardiaceae</taxon>
        <taxon>Pseudonocardia</taxon>
    </lineage>
</organism>
<dbReference type="InterPro" id="IPR044151">
    <property type="entry name" value="ALDH_KGSADH"/>
</dbReference>
<dbReference type="PANTHER" id="PTHR43353:SF3">
    <property type="entry name" value="ALDEHYDE DEHYDROGENASE-RELATED"/>
    <property type="match status" value="1"/>
</dbReference>
<evidence type="ECO:0000256" key="2">
    <source>
        <dbReference type="SAM" id="MobiDB-lite"/>
    </source>
</evidence>
<dbReference type="EMBL" id="JAGSOV010000045">
    <property type="protein sequence ID" value="MCO1657674.1"/>
    <property type="molecule type" value="Genomic_DNA"/>
</dbReference>
<dbReference type="InterPro" id="IPR016161">
    <property type="entry name" value="Ald_DH/histidinol_DH"/>
</dbReference>
<accession>A0ABT1A4A5</accession>
<evidence type="ECO:0000259" key="3">
    <source>
        <dbReference type="Pfam" id="PF00171"/>
    </source>
</evidence>
<name>A0ABT1A4A5_9PSEU</name>
<feature type="region of interest" description="Disordered" evidence="2">
    <location>
        <begin position="1"/>
        <end position="24"/>
    </location>
</feature>
<evidence type="ECO:0000313" key="5">
    <source>
        <dbReference type="Proteomes" id="UP001165283"/>
    </source>
</evidence>
<dbReference type="Pfam" id="PF00171">
    <property type="entry name" value="Aldedh"/>
    <property type="match status" value="1"/>
</dbReference>
<reference evidence="4" key="1">
    <citation type="submission" date="2021-04" db="EMBL/GenBank/DDBJ databases">
        <title>Pseudonocardia sp. nov., isolated from sandy soil of mangrove forest.</title>
        <authorList>
            <person name="Zan Z."/>
            <person name="Huang R."/>
            <person name="Liu W."/>
        </authorList>
    </citation>
    <scope>NUCLEOTIDE SEQUENCE</scope>
    <source>
        <strain evidence="4">S2-4</strain>
    </source>
</reference>
<feature type="domain" description="Aldehyde dehydrogenase" evidence="3">
    <location>
        <begin position="7"/>
        <end position="444"/>
    </location>
</feature>
<dbReference type="InterPro" id="IPR016162">
    <property type="entry name" value="Ald_DH_N"/>
</dbReference>
<dbReference type="InterPro" id="IPR016163">
    <property type="entry name" value="Ald_DH_C"/>
</dbReference>
<dbReference type="Proteomes" id="UP001165283">
    <property type="component" value="Unassembled WGS sequence"/>
</dbReference>
<dbReference type="SUPFAM" id="SSF53720">
    <property type="entry name" value="ALDH-like"/>
    <property type="match status" value="1"/>
</dbReference>
<comment type="caution">
    <text evidence="4">The sequence shown here is derived from an EMBL/GenBank/DDBJ whole genome shotgun (WGS) entry which is preliminary data.</text>
</comment>
<protein>
    <submittedName>
        <fullName evidence="4">Aldehyde dehydrogenase (NADP(+))</fullName>
    </submittedName>
</protein>
<dbReference type="Gene3D" id="3.40.605.10">
    <property type="entry name" value="Aldehyde Dehydrogenase, Chain A, domain 1"/>
    <property type="match status" value="1"/>
</dbReference>
<dbReference type="RefSeq" id="WP_252441325.1">
    <property type="nucleotide sequence ID" value="NZ_JAGSOV010000045.1"/>
</dbReference>
<evidence type="ECO:0000256" key="1">
    <source>
        <dbReference type="ARBA" id="ARBA00023002"/>
    </source>
</evidence>
<dbReference type="CDD" id="cd07129">
    <property type="entry name" value="ALDH_KGSADH"/>
    <property type="match status" value="1"/>
</dbReference>